<dbReference type="Gene3D" id="1.10.10.10">
    <property type="entry name" value="Winged helix-like DNA-binding domain superfamily/Winged helix DNA-binding domain"/>
    <property type="match status" value="1"/>
</dbReference>
<dbReference type="PROSITE" id="PS50043">
    <property type="entry name" value="HTH_LUXR_2"/>
    <property type="match status" value="1"/>
</dbReference>
<reference evidence="7" key="1">
    <citation type="submission" date="2016-11" db="EMBL/GenBank/DDBJ databases">
        <authorList>
            <person name="Varghese N."/>
            <person name="Submissions S."/>
        </authorList>
    </citation>
    <scope>NUCLEOTIDE SEQUENCE [LARGE SCALE GENOMIC DNA]</scope>
    <source>
        <strain evidence="7">DSM 17957</strain>
    </source>
</reference>
<feature type="transmembrane region" description="Helical" evidence="4">
    <location>
        <begin position="356"/>
        <end position="377"/>
    </location>
</feature>
<feature type="transmembrane region" description="Helical" evidence="4">
    <location>
        <begin position="204"/>
        <end position="229"/>
    </location>
</feature>
<dbReference type="PANTHER" id="PTHR44688:SF16">
    <property type="entry name" value="DNA-BINDING TRANSCRIPTIONAL ACTIVATOR DEVR_DOSR"/>
    <property type="match status" value="1"/>
</dbReference>
<feature type="transmembrane region" description="Helical" evidence="4">
    <location>
        <begin position="136"/>
        <end position="155"/>
    </location>
</feature>
<dbReference type="SMART" id="SM00421">
    <property type="entry name" value="HTH_LUXR"/>
    <property type="match status" value="1"/>
</dbReference>
<dbReference type="AlphaFoldDB" id="A0A1M6HXH2"/>
<evidence type="ECO:0000313" key="6">
    <source>
        <dbReference type="EMBL" id="SHJ26873.1"/>
    </source>
</evidence>
<evidence type="ECO:0000313" key="7">
    <source>
        <dbReference type="Proteomes" id="UP000184536"/>
    </source>
</evidence>
<dbReference type="CDD" id="cd06170">
    <property type="entry name" value="LuxR_C_like"/>
    <property type="match status" value="1"/>
</dbReference>
<dbReference type="SUPFAM" id="SSF103473">
    <property type="entry name" value="MFS general substrate transporter"/>
    <property type="match status" value="1"/>
</dbReference>
<organism evidence="6 7">
    <name type="scientific">Geosporobacter subterraneus DSM 17957</name>
    <dbReference type="NCBI Taxonomy" id="1121919"/>
    <lineage>
        <taxon>Bacteria</taxon>
        <taxon>Bacillati</taxon>
        <taxon>Bacillota</taxon>
        <taxon>Clostridia</taxon>
        <taxon>Peptostreptococcales</taxon>
        <taxon>Thermotaleaceae</taxon>
        <taxon>Geosporobacter</taxon>
    </lineage>
</organism>
<keyword evidence="7" id="KW-1185">Reference proteome</keyword>
<keyword evidence="2" id="KW-0238">DNA-binding</keyword>
<protein>
    <submittedName>
        <fullName evidence="6">Regulatory protein, luxR family</fullName>
    </submittedName>
</protein>
<dbReference type="Proteomes" id="UP000184536">
    <property type="component" value="Unassembled WGS sequence"/>
</dbReference>
<dbReference type="PRINTS" id="PR00038">
    <property type="entry name" value="HTHLUXR"/>
</dbReference>
<dbReference type="Pfam" id="PF00196">
    <property type="entry name" value="GerE"/>
    <property type="match status" value="1"/>
</dbReference>
<feature type="transmembrane region" description="Helical" evidence="4">
    <location>
        <begin position="325"/>
        <end position="350"/>
    </location>
</feature>
<proteinExistence type="predicted"/>
<dbReference type="STRING" id="1121919.SAMN02745975_01654"/>
<dbReference type="GO" id="GO:0006355">
    <property type="term" value="P:regulation of DNA-templated transcription"/>
    <property type="evidence" value="ECO:0007669"/>
    <property type="project" value="InterPro"/>
</dbReference>
<dbReference type="InterPro" id="IPR000792">
    <property type="entry name" value="Tscrpt_reg_LuxR_C"/>
</dbReference>
<feature type="transmembrane region" description="Helical" evidence="4">
    <location>
        <begin position="266"/>
        <end position="285"/>
    </location>
</feature>
<keyword evidence="4" id="KW-0472">Membrane</keyword>
<accession>A0A1M6HXH2</accession>
<keyword evidence="4" id="KW-0812">Transmembrane</keyword>
<feature type="transmembrane region" description="Helical" evidence="4">
    <location>
        <begin position="161"/>
        <end position="183"/>
    </location>
</feature>
<feature type="transmembrane region" description="Helical" evidence="4">
    <location>
        <begin position="50"/>
        <end position="70"/>
    </location>
</feature>
<dbReference type="InterPro" id="IPR036259">
    <property type="entry name" value="MFS_trans_sf"/>
</dbReference>
<dbReference type="InterPro" id="IPR036388">
    <property type="entry name" value="WH-like_DNA-bd_sf"/>
</dbReference>
<feature type="transmembrane region" description="Helical" evidence="4">
    <location>
        <begin position="77"/>
        <end position="96"/>
    </location>
</feature>
<feature type="transmembrane region" description="Helical" evidence="4">
    <location>
        <begin position="235"/>
        <end position="254"/>
    </location>
</feature>
<evidence type="ECO:0000256" key="3">
    <source>
        <dbReference type="ARBA" id="ARBA00023163"/>
    </source>
</evidence>
<evidence type="ECO:0000256" key="4">
    <source>
        <dbReference type="SAM" id="Phobius"/>
    </source>
</evidence>
<keyword evidence="1" id="KW-0805">Transcription regulation</keyword>
<dbReference type="PROSITE" id="PS00622">
    <property type="entry name" value="HTH_LUXR_1"/>
    <property type="match status" value="1"/>
</dbReference>
<sequence>MSISIMKFDLNQRTLSSLCFCLFSCWLLSVPFEGQVLYTLMENSKIHGITHNILAVFANFAGLFTSGFFIKEQIAAKMTMITSTVVCIAGSFIFYLPFSRLWYISIFFVAFFSGLFVASWGFYLKNYSPAGERLRTIADVLICSNVLMIFINVMAVNVSGLAALTLSIGALLSSLLLSFRLEAKTDVRLSKKALEALPDNIPSILNPLLFLCLFILIITINSGLMYQVVNPAFEHLSLLTSYYWAVPYILALLLLRNLPSKINKAYVLYIALTMIGLSFILFMGLNRSVLSYLLINTLMMGAFGVCDLFWWSILGSFFDYWKNPVQIFGIGLSMNVLGILIGGIAGSNIVTFERGYFKASIIALVIIFIIIILLPILNNKLSRLLKNHVFLVEFASMIESERKRIIDDFKVYKQLTERETQIVELLLRGYTYKAVSESLVISENTMKYHVKNIYQKLNINSKMELIKIFAEN</sequence>
<dbReference type="InterPro" id="IPR016032">
    <property type="entry name" value="Sig_transdc_resp-reg_C-effctor"/>
</dbReference>
<feature type="domain" description="HTH luxR-type" evidence="5">
    <location>
        <begin position="408"/>
        <end position="472"/>
    </location>
</feature>
<name>A0A1M6HXH2_9FIRM</name>
<keyword evidence="3" id="KW-0804">Transcription</keyword>
<dbReference type="RefSeq" id="WP_110940825.1">
    <property type="nucleotide sequence ID" value="NZ_FQZV01000019.1"/>
</dbReference>
<dbReference type="GO" id="GO:0003677">
    <property type="term" value="F:DNA binding"/>
    <property type="evidence" value="ECO:0007669"/>
    <property type="project" value="UniProtKB-KW"/>
</dbReference>
<feature type="transmembrane region" description="Helical" evidence="4">
    <location>
        <begin position="102"/>
        <end position="124"/>
    </location>
</feature>
<dbReference type="PANTHER" id="PTHR44688">
    <property type="entry name" value="DNA-BINDING TRANSCRIPTIONAL ACTIVATOR DEVR_DOSR"/>
    <property type="match status" value="1"/>
</dbReference>
<gene>
    <name evidence="6" type="ORF">SAMN02745975_01654</name>
</gene>
<dbReference type="EMBL" id="FQZV01000019">
    <property type="protein sequence ID" value="SHJ26873.1"/>
    <property type="molecule type" value="Genomic_DNA"/>
</dbReference>
<evidence type="ECO:0000256" key="2">
    <source>
        <dbReference type="ARBA" id="ARBA00023125"/>
    </source>
</evidence>
<keyword evidence="4" id="KW-1133">Transmembrane helix</keyword>
<dbReference type="OrthoDB" id="9789465at2"/>
<feature type="transmembrane region" description="Helical" evidence="4">
    <location>
        <begin position="291"/>
        <end position="313"/>
    </location>
</feature>
<dbReference type="SUPFAM" id="SSF46894">
    <property type="entry name" value="C-terminal effector domain of the bipartite response regulators"/>
    <property type="match status" value="1"/>
</dbReference>
<evidence type="ECO:0000259" key="5">
    <source>
        <dbReference type="PROSITE" id="PS50043"/>
    </source>
</evidence>
<evidence type="ECO:0000256" key="1">
    <source>
        <dbReference type="ARBA" id="ARBA00023015"/>
    </source>
</evidence>